<accession>A0AAX6F453</accession>
<evidence type="ECO:0000256" key="5">
    <source>
        <dbReference type="ARBA" id="ARBA00023242"/>
    </source>
</evidence>
<evidence type="ECO:0000256" key="2">
    <source>
        <dbReference type="ARBA" id="ARBA00023015"/>
    </source>
</evidence>
<proteinExistence type="predicted"/>
<evidence type="ECO:0000259" key="6">
    <source>
        <dbReference type="PROSITE" id="PS50811"/>
    </source>
</evidence>
<dbReference type="PROSITE" id="PS50811">
    <property type="entry name" value="WRKY"/>
    <property type="match status" value="1"/>
</dbReference>
<dbReference type="SMART" id="SM00774">
    <property type="entry name" value="WRKY"/>
    <property type="match status" value="1"/>
</dbReference>
<sequence length="293" mass="32107">MANSQLIDHEAATREIAKGLELTTRLHSLLRGAGGGSAKSGGDGHGQVRMESLSQEIMQVLVAALSLLMPKPIAVPPPPASAVAVVERPPMINSTATTTTTTAAAATPSARARAPVALDITLACPGREEIKISSSEEVVEISAASEEKTHKQDRKRTHLQSGTMISYEHSSDDHQWKLNDDEKKINKTKLPRNNQHSSTITTTSPFNDGHQWRKYGEKKICNSRMPRCYYRCTYKDDQGCPATKQVQQTESVDPPTYVVTYKQQHSCKNRALPVSSHLVVVDPPPVDLCHLRL</sequence>
<name>A0AAX6F453_IRIPA</name>
<evidence type="ECO:0000256" key="3">
    <source>
        <dbReference type="ARBA" id="ARBA00023125"/>
    </source>
</evidence>
<dbReference type="InterPro" id="IPR036576">
    <property type="entry name" value="WRKY_dom_sf"/>
</dbReference>
<evidence type="ECO:0000256" key="1">
    <source>
        <dbReference type="ARBA" id="ARBA00004123"/>
    </source>
</evidence>
<organism evidence="7 8">
    <name type="scientific">Iris pallida</name>
    <name type="common">Sweet iris</name>
    <dbReference type="NCBI Taxonomy" id="29817"/>
    <lineage>
        <taxon>Eukaryota</taxon>
        <taxon>Viridiplantae</taxon>
        <taxon>Streptophyta</taxon>
        <taxon>Embryophyta</taxon>
        <taxon>Tracheophyta</taxon>
        <taxon>Spermatophyta</taxon>
        <taxon>Magnoliopsida</taxon>
        <taxon>Liliopsida</taxon>
        <taxon>Asparagales</taxon>
        <taxon>Iridaceae</taxon>
        <taxon>Iridoideae</taxon>
        <taxon>Irideae</taxon>
        <taxon>Iris</taxon>
    </lineage>
</organism>
<dbReference type="EMBL" id="JANAVB010032220">
    <property type="protein sequence ID" value="KAJ6810755.1"/>
    <property type="molecule type" value="Genomic_DNA"/>
</dbReference>
<reference evidence="7" key="1">
    <citation type="journal article" date="2023" name="GigaByte">
        <title>Genome assembly of the bearded iris, Iris pallida Lam.</title>
        <authorList>
            <person name="Bruccoleri R.E."/>
            <person name="Oakeley E.J."/>
            <person name="Faust A.M.E."/>
            <person name="Altorfer M."/>
            <person name="Dessus-Babus S."/>
            <person name="Burckhardt D."/>
            <person name="Oertli M."/>
            <person name="Naumann U."/>
            <person name="Petersen F."/>
            <person name="Wong J."/>
        </authorList>
    </citation>
    <scope>NUCLEOTIDE SEQUENCE</scope>
    <source>
        <strain evidence="7">GSM-AAB239-AS_SAM_17_03QT</strain>
    </source>
</reference>
<keyword evidence="8" id="KW-1185">Reference proteome</keyword>
<evidence type="ECO:0000313" key="7">
    <source>
        <dbReference type="EMBL" id="KAJ6810755.1"/>
    </source>
</evidence>
<dbReference type="InterPro" id="IPR003657">
    <property type="entry name" value="WRKY_dom"/>
</dbReference>
<dbReference type="PANTHER" id="PTHR31282">
    <property type="entry name" value="WRKY TRANSCRIPTION FACTOR 21-RELATED"/>
    <property type="match status" value="1"/>
</dbReference>
<comment type="caution">
    <text evidence="7">The sequence shown here is derived from an EMBL/GenBank/DDBJ whole genome shotgun (WGS) entry which is preliminary data.</text>
</comment>
<gene>
    <name evidence="7" type="ORF">M6B38_104500</name>
</gene>
<dbReference type="Pfam" id="PF03106">
    <property type="entry name" value="WRKY"/>
    <property type="match status" value="1"/>
</dbReference>
<comment type="subcellular location">
    <subcellularLocation>
        <location evidence="1">Nucleus</location>
    </subcellularLocation>
</comment>
<dbReference type="AlphaFoldDB" id="A0AAX6F453"/>
<dbReference type="GO" id="GO:0005634">
    <property type="term" value="C:nucleus"/>
    <property type="evidence" value="ECO:0007669"/>
    <property type="project" value="UniProtKB-SubCell"/>
</dbReference>
<dbReference type="Gene3D" id="2.20.25.80">
    <property type="entry name" value="WRKY domain"/>
    <property type="match status" value="1"/>
</dbReference>
<feature type="domain" description="WRKY" evidence="6">
    <location>
        <begin position="201"/>
        <end position="266"/>
    </location>
</feature>
<dbReference type="GO" id="GO:0003700">
    <property type="term" value="F:DNA-binding transcription factor activity"/>
    <property type="evidence" value="ECO:0007669"/>
    <property type="project" value="InterPro"/>
</dbReference>
<evidence type="ECO:0000256" key="4">
    <source>
        <dbReference type="ARBA" id="ARBA00023163"/>
    </source>
</evidence>
<keyword evidence="2" id="KW-0805">Transcription regulation</keyword>
<keyword evidence="5" id="KW-0539">Nucleus</keyword>
<evidence type="ECO:0000313" key="8">
    <source>
        <dbReference type="Proteomes" id="UP001140949"/>
    </source>
</evidence>
<keyword evidence="4" id="KW-0804">Transcription</keyword>
<dbReference type="Proteomes" id="UP001140949">
    <property type="component" value="Unassembled WGS sequence"/>
</dbReference>
<dbReference type="GO" id="GO:0043565">
    <property type="term" value="F:sequence-specific DNA binding"/>
    <property type="evidence" value="ECO:0007669"/>
    <property type="project" value="InterPro"/>
</dbReference>
<dbReference type="SUPFAM" id="SSF118290">
    <property type="entry name" value="WRKY DNA-binding domain"/>
    <property type="match status" value="1"/>
</dbReference>
<protein>
    <submittedName>
        <fullName evidence="7">WRKY transcription factor 70</fullName>
    </submittedName>
</protein>
<dbReference type="InterPro" id="IPR044810">
    <property type="entry name" value="WRKY_plant"/>
</dbReference>
<reference evidence="7" key="2">
    <citation type="submission" date="2023-04" db="EMBL/GenBank/DDBJ databases">
        <authorList>
            <person name="Bruccoleri R.E."/>
            <person name="Oakeley E.J."/>
            <person name="Faust A.-M."/>
            <person name="Dessus-Babus S."/>
            <person name="Altorfer M."/>
            <person name="Burckhardt D."/>
            <person name="Oertli M."/>
            <person name="Naumann U."/>
            <person name="Petersen F."/>
            <person name="Wong J."/>
        </authorList>
    </citation>
    <scope>NUCLEOTIDE SEQUENCE</scope>
    <source>
        <strain evidence="7">GSM-AAB239-AS_SAM_17_03QT</strain>
        <tissue evidence="7">Leaf</tissue>
    </source>
</reference>
<keyword evidence="3" id="KW-0238">DNA-binding</keyword>